<accession>A0A0C9XJL0</accession>
<reference evidence="2 3" key="1">
    <citation type="submission" date="2014-04" db="EMBL/GenBank/DDBJ databases">
        <authorList>
            <consortium name="DOE Joint Genome Institute"/>
            <person name="Kuo A."/>
            <person name="Kohler A."/>
            <person name="Nagy L.G."/>
            <person name="Floudas D."/>
            <person name="Copeland A."/>
            <person name="Barry K.W."/>
            <person name="Cichocki N."/>
            <person name="Veneault-Fourrey C."/>
            <person name="LaButti K."/>
            <person name="Lindquist E.A."/>
            <person name="Lipzen A."/>
            <person name="Lundell T."/>
            <person name="Morin E."/>
            <person name="Murat C."/>
            <person name="Sun H."/>
            <person name="Tunlid A."/>
            <person name="Henrissat B."/>
            <person name="Grigoriev I.V."/>
            <person name="Hibbett D.S."/>
            <person name="Martin F."/>
            <person name="Nordberg H.P."/>
            <person name="Cantor M.N."/>
            <person name="Hua S.X."/>
        </authorList>
    </citation>
    <scope>NUCLEOTIDE SEQUENCE [LARGE SCALE GENOMIC DNA]</scope>
    <source>
        <strain evidence="2 3">LaAM-08-1</strain>
    </source>
</reference>
<dbReference type="EMBL" id="KN838603">
    <property type="protein sequence ID" value="KIK01674.1"/>
    <property type="molecule type" value="Genomic_DNA"/>
</dbReference>
<keyword evidence="3" id="KW-1185">Reference proteome</keyword>
<name>A0A0C9XJL0_9AGAR</name>
<evidence type="ECO:0000313" key="3">
    <source>
        <dbReference type="Proteomes" id="UP000054477"/>
    </source>
</evidence>
<feature type="region of interest" description="Disordered" evidence="1">
    <location>
        <begin position="1"/>
        <end position="30"/>
    </location>
</feature>
<dbReference type="Proteomes" id="UP000054477">
    <property type="component" value="Unassembled WGS sequence"/>
</dbReference>
<evidence type="ECO:0000256" key="1">
    <source>
        <dbReference type="SAM" id="MobiDB-lite"/>
    </source>
</evidence>
<evidence type="ECO:0000313" key="2">
    <source>
        <dbReference type="EMBL" id="KIK01674.1"/>
    </source>
</evidence>
<sequence>MPSTPVPGREVPDGQALRGQLCSDSQEPVKSANAGRLRKCQELRFMPGAGRLKIQASSLEAKYIRARNQMLGRSFPMTFATLRTVVKCPFGLR</sequence>
<reference evidence="3" key="2">
    <citation type="submission" date="2015-01" db="EMBL/GenBank/DDBJ databases">
        <title>Evolutionary Origins and Diversification of the Mycorrhizal Mutualists.</title>
        <authorList>
            <consortium name="DOE Joint Genome Institute"/>
            <consortium name="Mycorrhizal Genomics Consortium"/>
            <person name="Kohler A."/>
            <person name="Kuo A."/>
            <person name="Nagy L.G."/>
            <person name="Floudas D."/>
            <person name="Copeland A."/>
            <person name="Barry K.W."/>
            <person name="Cichocki N."/>
            <person name="Veneault-Fourrey C."/>
            <person name="LaButti K."/>
            <person name="Lindquist E.A."/>
            <person name="Lipzen A."/>
            <person name="Lundell T."/>
            <person name="Morin E."/>
            <person name="Murat C."/>
            <person name="Riley R."/>
            <person name="Ohm R."/>
            <person name="Sun H."/>
            <person name="Tunlid A."/>
            <person name="Henrissat B."/>
            <person name="Grigoriev I.V."/>
            <person name="Hibbett D.S."/>
            <person name="Martin F."/>
        </authorList>
    </citation>
    <scope>NUCLEOTIDE SEQUENCE [LARGE SCALE GENOMIC DNA]</scope>
    <source>
        <strain evidence="3">LaAM-08-1</strain>
    </source>
</reference>
<dbReference type="AlphaFoldDB" id="A0A0C9XJL0"/>
<gene>
    <name evidence="2" type="ORF">K443DRAFT_552632</name>
</gene>
<organism evidence="2 3">
    <name type="scientific">Laccaria amethystina LaAM-08-1</name>
    <dbReference type="NCBI Taxonomy" id="1095629"/>
    <lineage>
        <taxon>Eukaryota</taxon>
        <taxon>Fungi</taxon>
        <taxon>Dikarya</taxon>
        <taxon>Basidiomycota</taxon>
        <taxon>Agaricomycotina</taxon>
        <taxon>Agaricomycetes</taxon>
        <taxon>Agaricomycetidae</taxon>
        <taxon>Agaricales</taxon>
        <taxon>Agaricineae</taxon>
        <taxon>Hydnangiaceae</taxon>
        <taxon>Laccaria</taxon>
    </lineage>
</organism>
<protein>
    <submittedName>
        <fullName evidence="2">Uncharacterized protein</fullName>
    </submittedName>
</protein>
<proteinExistence type="predicted"/>
<dbReference type="HOGENOM" id="CLU_2400038_0_0_1"/>